<dbReference type="Gene3D" id="3.30.565.10">
    <property type="entry name" value="Histidine kinase-like ATPase, C-terminal domain"/>
    <property type="match status" value="1"/>
</dbReference>
<dbReference type="Gene3D" id="1.20.5.1930">
    <property type="match status" value="1"/>
</dbReference>
<dbReference type="SUPFAM" id="SSF55874">
    <property type="entry name" value="ATPase domain of HSP90 chaperone/DNA topoisomerase II/histidine kinase"/>
    <property type="match status" value="1"/>
</dbReference>
<dbReference type="EMBL" id="CP014228">
    <property type="protein sequence ID" value="AMD87312.1"/>
    <property type="molecule type" value="Genomic_DNA"/>
</dbReference>
<feature type="domain" description="Histidine kinase/HSP90-like ATPase" evidence="7">
    <location>
        <begin position="272"/>
        <end position="370"/>
    </location>
</feature>
<name>A0A0X8JEZ2_ACTRD</name>
<keyword evidence="6" id="KW-0812">Transmembrane</keyword>
<dbReference type="CDD" id="cd16917">
    <property type="entry name" value="HATPase_UhpB-NarQ-NarX-like"/>
    <property type="match status" value="1"/>
</dbReference>
<dbReference type="RefSeq" id="WP_067941856.1">
    <property type="nucleotide sequence ID" value="NZ_CP014228.1"/>
</dbReference>
<dbReference type="InterPro" id="IPR050482">
    <property type="entry name" value="Sensor_HK_TwoCompSys"/>
</dbReference>
<evidence type="ECO:0000313" key="8">
    <source>
        <dbReference type="EMBL" id="AMD87312.1"/>
    </source>
</evidence>
<evidence type="ECO:0000313" key="9">
    <source>
        <dbReference type="Proteomes" id="UP000065220"/>
    </source>
</evidence>
<dbReference type="PIRSF" id="PIRSF037434">
    <property type="entry name" value="STHK_ChrS"/>
    <property type="match status" value="1"/>
</dbReference>
<feature type="transmembrane region" description="Helical" evidence="6">
    <location>
        <begin position="106"/>
        <end position="125"/>
    </location>
</feature>
<dbReference type="STRING" id="111015.AXF14_06590"/>
<dbReference type="GO" id="GO:0016020">
    <property type="term" value="C:membrane"/>
    <property type="evidence" value="ECO:0007669"/>
    <property type="project" value="InterPro"/>
</dbReference>
<gene>
    <name evidence="8" type="ORF">AXF14_06590</name>
</gene>
<dbReference type="InterPro" id="IPR036890">
    <property type="entry name" value="HATPase_C_sf"/>
</dbReference>
<protein>
    <recommendedName>
        <fullName evidence="7">Histidine kinase/HSP90-like ATPase domain-containing protein</fullName>
    </recommendedName>
</protein>
<dbReference type="KEGG" id="ard:AXF14_06590"/>
<dbReference type="Pfam" id="PF02518">
    <property type="entry name" value="HATPase_c"/>
    <property type="match status" value="1"/>
</dbReference>
<dbReference type="Proteomes" id="UP000065220">
    <property type="component" value="Chromosome"/>
</dbReference>
<proteinExistence type="predicted"/>
<accession>A0A0X8JEZ2</accession>
<keyword evidence="6" id="KW-0472">Membrane</keyword>
<evidence type="ECO:0000256" key="4">
    <source>
        <dbReference type="SAM" id="Coils"/>
    </source>
</evidence>
<dbReference type="InterPro" id="IPR003594">
    <property type="entry name" value="HATPase_dom"/>
</dbReference>
<dbReference type="PANTHER" id="PTHR24421">
    <property type="entry name" value="NITRATE/NITRITE SENSOR PROTEIN NARX-RELATED"/>
    <property type="match status" value="1"/>
</dbReference>
<evidence type="ECO:0000259" key="7">
    <source>
        <dbReference type="SMART" id="SM00387"/>
    </source>
</evidence>
<keyword evidence="6" id="KW-1133">Transmembrane helix</keyword>
<reference evidence="9" key="1">
    <citation type="submission" date="2016-02" db="EMBL/GenBank/DDBJ databases">
        <authorList>
            <person name="Holder M.E."/>
            <person name="Ajami N.J."/>
            <person name="Petrosino J.F."/>
        </authorList>
    </citation>
    <scope>NUCLEOTIDE SEQUENCE [LARGE SCALE GENOMIC DNA]</scope>
    <source>
        <strain evidence="9">CCUG 36733</strain>
    </source>
</reference>
<evidence type="ECO:0000256" key="1">
    <source>
        <dbReference type="ARBA" id="ARBA00022679"/>
    </source>
</evidence>
<dbReference type="GO" id="GO:0000155">
    <property type="term" value="F:phosphorelay sensor kinase activity"/>
    <property type="evidence" value="ECO:0007669"/>
    <property type="project" value="InterPro"/>
</dbReference>
<evidence type="ECO:0000256" key="3">
    <source>
        <dbReference type="ARBA" id="ARBA00023012"/>
    </source>
</evidence>
<feature type="region of interest" description="Disordered" evidence="5">
    <location>
        <begin position="1"/>
        <end position="24"/>
    </location>
</feature>
<organism evidence="8 9">
    <name type="scientific">Actinomyces radicidentis</name>
    <dbReference type="NCBI Taxonomy" id="111015"/>
    <lineage>
        <taxon>Bacteria</taxon>
        <taxon>Bacillati</taxon>
        <taxon>Actinomycetota</taxon>
        <taxon>Actinomycetes</taxon>
        <taxon>Actinomycetales</taxon>
        <taxon>Actinomycetaceae</taxon>
        <taxon>Actinomyces</taxon>
    </lineage>
</organism>
<evidence type="ECO:0000256" key="5">
    <source>
        <dbReference type="SAM" id="MobiDB-lite"/>
    </source>
</evidence>
<feature type="transmembrane region" description="Helical" evidence="6">
    <location>
        <begin position="81"/>
        <end position="100"/>
    </location>
</feature>
<dbReference type="InterPro" id="IPR011712">
    <property type="entry name" value="Sig_transdc_His_kin_sub3_dim/P"/>
</dbReference>
<keyword evidence="1" id="KW-0808">Transferase</keyword>
<keyword evidence="3" id="KW-0902">Two-component regulatory system</keyword>
<keyword evidence="4" id="KW-0175">Coiled coil</keyword>
<feature type="transmembrane region" description="Helical" evidence="6">
    <location>
        <begin position="59"/>
        <end position="74"/>
    </location>
</feature>
<dbReference type="GO" id="GO:0046983">
    <property type="term" value="F:protein dimerization activity"/>
    <property type="evidence" value="ECO:0007669"/>
    <property type="project" value="InterPro"/>
</dbReference>
<keyword evidence="9" id="KW-1185">Reference proteome</keyword>
<dbReference type="Pfam" id="PF07730">
    <property type="entry name" value="HisKA_3"/>
    <property type="match status" value="1"/>
</dbReference>
<dbReference type="PANTHER" id="PTHR24421:SF62">
    <property type="entry name" value="SENSORY TRANSDUCTION HISTIDINE KINASE"/>
    <property type="match status" value="1"/>
</dbReference>
<keyword evidence="2" id="KW-0418">Kinase</keyword>
<evidence type="ECO:0000256" key="6">
    <source>
        <dbReference type="SAM" id="Phobius"/>
    </source>
</evidence>
<dbReference type="SMART" id="SM00387">
    <property type="entry name" value="HATPase_c"/>
    <property type="match status" value="1"/>
</dbReference>
<dbReference type="InterPro" id="IPR017205">
    <property type="entry name" value="Sig_transdc_His_kinase_ChrS"/>
</dbReference>
<dbReference type="AlphaFoldDB" id="A0A0X8JEZ2"/>
<evidence type="ECO:0000256" key="2">
    <source>
        <dbReference type="ARBA" id="ARBA00022777"/>
    </source>
</evidence>
<feature type="compositionally biased region" description="Basic and acidic residues" evidence="5">
    <location>
        <begin position="1"/>
        <end position="21"/>
    </location>
</feature>
<sequence length="370" mass="39073">MLTEDPRAAERDRALQEDRPGRLGRVHVPESGGRRVASLVGAWAFAGLTLLLLTRSPSASVLFFAVYPVLWLVTRTRWGGATATLVFSAGISLVLHAARGETWGDAAVNGVLSAAFSLFMGLWFWRVYEVSGQRSEALAREREAREALRAAQDELVAAEREAARTAEREQWARDVHDTLAQGFVSVITLAQAAGGELARGDADAVARRLVQLEEVARDNLAEARALVAGQGPADLLAGDLAAALARLVDEQRRRGRTASLDVEGLPTGLPRETQVVVLRVVQEALSNVTRHAGADDVAVAVTTSGPGAFAELVITVEDDGQGTRGTAEGTGLTGMRARVEALGGTVTVDPAHGPDADGSTGTLVEARIPL</sequence>
<feature type="coiled-coil region" evidence="4">
    <location>
        <begin position="134"/>
        <end position="168"/>
    </location>
</feature>